<dbReference type="Proteomes" id="UP000220251">
    <property type="component" value="Unassembled WGS sequence"/>
</dbReference>
<dbReference type="RefSeq" id="WP_143406501.1">
    <property type="nucleotide sequence ID" value="NZ_CWGJ01000028.1"/>
</dbReference>
<evidence type="ECO:0000313" key="3">
    <source>
        <dbReference type="Proteomes" id="UP000220251"/>
    </source>
</evidence>
<feature type="compositionally biased region" description="Basic and acidic residues" evidence="1">
    <location>
        <begin position="86"/>
        <end position="100"/>
    </location>
</feature>
<organism evidence="2 3">
    <name type="scientific">Estrella lausannensis</name>
    <dbReference type="NCBI Taxonomy" id="483423"/>
    <lineage>
        <taxon>Bacteria</taxon>
        <taxon>Pseudomonadati</taxon>
        <taxon>Chlamydiota</taxon>
        <taxon>Chlamydiia</taxon>
        <taxon>Parachlamydiales</taxon>
        <taxon>Candidatus Criblamydiaceae</taxon>
        <taxon>Estrella</taxon>
    </lineage>
</organism>
<feature type="compositionally biased region" description="Polar residues" evidence="1">
    <location>
        <begin position="61"/>
        <end position="77"/>
    </location>
</feature>
<reference evidence="3" key="1">
    <citation type="submission" date="2015-06" db="EMBL/GenBank/DDBJ databases">
        <authorList>
            <person name="Bertelli C."/>
        </authorList>
    </citation>
    <scope>NUCLEOTIDE SEQUENCE [LARGE SCALE GENOMIC DNA]</scope>
    <source>
        <strain evidence="3">CRIB-30</strain>
    </source>
</reference>
<sequence>MCYPSHNYNPSSFYYHHSDTSPQPRSGNDYDSDDRNEYRRDSDSKNESRRHTDSSRDVKRQNNWQETRSFGKESTYQGRKYGAVTEKSRARDEKEQKRVEIAAQPLVQAPGDIENKKRTLSQAQERKSTISQPVKKLRLEQGATNHYTPNREEENSPPTNYSPRQVFSIQSRRKVETGSAKVVTLDAHLQRAQEELAILFSKRTTDNKFQSIPTPSPTISTPKGTPFNYGAPLSMSCSEEEIEQTLFLPPVKPSEYLKLLDKESEQFSSGYKAEAFDGLNLCRIQKNPAAFLQESRIEYSRIGAGSFHLAYKEKNNGIVYRFPKPELDQTNPKCKLYNVTGSETKIVPYTASILYNGYLSYKTMESVVQNMPGVRVAKLYNKPIEDGYWKIEYIEKDVNIHDPGQLKKVGACLRQMVEKNRVLFPDFRPGNVKVDNQGNIVIIDFCEDKTIDHFRMVTPSKLVEEYIECWANGQNSVLQALKGYAGIK</sequence>
<dbReference type="AlphaFoldDB" id="A0A0H5DRM9"/>
<gene>
    <name evidence="2" type="ORF">ELAC_2040</name>
</gene>
<feature type="region of interest" description="Disordered" evidence="1">
    <location>
        <begin position="1"/>
        <end position="164"/>
    </location>
</feature>
<accession>A0A0H5DRM9</accession>
<dbReference type="EMBL" id="CWGJ01000028">
    <property type="protein sequence ID" value="CRX39361.1"/>
    <property type="molecule type" value="Genomic_DNA"/>
</dbReference>
<name>A0A0H5DRM9_9BACT</name>
<evidence type="ECO:0000313" key="2">
    <source>
        <dbReference type="EMBL" id="CRX39361.1"/>
    </source>
</evidence>
<feature type="compositionally biased region" description="Polar residues" evidence="1">
    <location>
        <begin position="1"/>
        <end position="12"/>
    </location>
</feature>
<evidence type="ECO:0008006" key="4">
    <source>
        <dbReference type="Google" id="ProtNLM"/>
    </source>
</evidence>
<dbReference type="InterPro" id="IPR011009">
    <property type="entry name" value="Kinase-like_dom_sf"/>
</dbReference>
<proteinExistence type="predicted"/>
<keyword evidence="3" id="KW-1185">Reference proteome</keyword>
<dbReference type="SUPFAM" id="SSF56112">
    <property type="entry name" value="Protein kinase-like (PK-like)"/>
    <property type="match status" value="1"/>
</dbReference>
<evidence type="ECO:0000256" key="1">
    <source>
        <dbReference type="SAM" id="MobiDB-lite"/>
    </source>
</evidence>
<feature type="compositionally biased region" description="Basic and acidic residues" evidence="1">
    <location>
        <begin position="33"/>
        <end position="60"/>
    </location>
</feature>
<protein>
    <recommendedName>
        <fullName evidence="4">Protein kinase domain-containing protein</fullName>
    </recommendedName>
</protein>